<dbReference type="Pfam" id="PF00326">
    <property type="entry name" value="Peptidase_S9"/>
    <property type="match status" value="1"/>
</dbReference>
<evidence type="ECO:0000259" key="4">
    <source>
        <dbReference type="Pfam" id="PF00326"/>
    </source>
</evidence>
<name>A0A0K1EPU0_CHOCO</name>
<sequence length="699" mass="76571">MRTLRSLTTVLGFTLLTACGGAPTVEPSAAEPPPGTPVATTAPPAAAPMKAPRADAKLIPRSVLFGNPERAAPRVSHDGKHLAFLAPDQGVLNVWVAPIGDLAAAKVVTKDRKRGIRMFFWPYDSQYLAYQQDKDGDENFRVYAVDLKSGETKDITPYDGVRAQIVGLSDRIPGELLVALNDRDKRYHDIYRVNLKSGDRKLVYQNDQFAEIECDDDFKPRLAMKKNAAGGSEFFDLTGKEPKPFVTVAHEDDLTTGVLGYDRAGKILYFLDSRDRDTAALVTLDAKGKATVIAQDPKSDVQGVTRHPKTGKVQAVVSNRERRTWHVVDKAIQAELDALKAVTEGDFDIISRTLDDSKWTVAFTQSNGPVRYYLYDRVKKKADFLFTNQKALESIKLATMTPVVIKARDGLELVSYLSLPPDADPDADGKPTQTLPLVLLVHGGPWARDSWGLNPMHQWLTNRGYAVLSVNYRGSTGFGKKFVNAGDKEWAAKMHDDLLDAVKWAVDGKITTEKEVAIMGGSYGGYATLVGLTYTPDTFACGVDIVGPSNLVTLLESIPPYWVPIQEQFAKRVGDLRTPDGKELLLSRSPLLKADAIKKPLLIGQGANDPRVKQAESDQIVKAMQDKKLPVTYVLYPDEGHGFARPENRLSFNAVAETFLAQCLGGPYQPIGEDFKGSSIQVPEGASVVYGLSEALPKK</sequence>
<dbReference type="PATRIC" id="fig|52.7.peg.7876"/>
<dbReference type="SUPFAM" id="SSF53474">
    <property type="entry name" value="alpha/beta-Hydrolases"/>
    <property type="match status" value="1"/>
</dbReference>
<dbReference type="AlphaFoldDB" id="A0A0K1EPU0"/>
<accession>A0A0K1EPU0</accession>
<dbReference type="InterPro" id="IPR011042">
    <property type="entry name" value="6-blade_b-propeller_TolB-like"/>
</dbReference>
<dbReference type="GO" id="GO:0006508">
    <property type="term" value="P:proteolysis"/>
    <property type="evidence" value="ECO:0007669"/>
    <property type="project" value="InterPro"/>
</dbReference>
<keyword evidence="3" id="KW-0732">Signal</keyword>
<dbReference type="KEGG" id="ccro:CMC5_071730"/>
<gene>
    <name evidence="5" type="ORF">CMC5_071730</name>
</gene>
<evidence type="ECO:0000256" key="2">
    <source>
        <dbReference type="SAM" id="MobiDB-lite"/>
    </source>
</evidence>
<evidence type="ECO:0000313" key="5">
    <source>
        <dbReference type="EMBL" id="AKT42945.1"/>
    </source>
</evidence>
<dbReference type="InterPro" id="IPR001375">
    <property type="entry name" value="Peptidase_S9_cat"/>
</dbReference>
<evidence type="ECO:0000256" key="3">
    <source>
        <dbReference type="SAM" id="SignalP"/>
    </source>
</evidence>
<protein>
    <submittedName>
        <fullName evidence="5">Peptidase S9</fullName>
    </submittedName>
</protein>
<dbReference type="Gene3D" id="2.120.10.30">
    <property type="entry name" value="TolB, C-terminal domain"/>
    <property type="match status" value="1"/>
</dbReference>
<dbReference type="PANTHER" id="PTHR42776">
    <property type="entry name" value="SERINE PEPTIDASE S9 FAMILY MEMBER"/>
    <property type="match status" value="1"/>
</dbReference>
<evidence type="ECO:0000256" key="1">
    <source>
        <dbReference type="ARBA" id="ARBA00022801"/>
    </source>
</evidence>
<feature type="signal peptide" evidence="3">
    <location>
        <begin position="1"/>
        <end position="21"/>
    </location>
</feature>
<dbReference type="OrthoDB" id="4269629at2"/>
<keyword evidence="6" id="KW-1185">Reference proteome</keyword>
<feature type="chain" id="PRO_5005459791" evidence="3">
    <location>
        <begin position="22"/>
        <end position="699"/>
    </location>
</feature>
<feature type="region of interest" description="Disordered" evidence="2">
    <location>
        <begin position="24"/>
        <end position="47"/>
    </location>
</feature>
<feature type="compositionally biased region" description="Low complexity" evidence="2">
    <location>
        <begin position="37"/>
        <end position="47"/>
    </location>
</feature>
<dbReference type="PROSITE" id="PS51257">
    <property type="entry name" value="PROKAR_LIPOPROTEIN"/>
    <property type="match status" value="1"/>
</dbReference>
<keyword evidence="1" id="KW-0378">Hydrolase</keyword>
<dbReference type="SUPFAM" id="SSF82171">
    <property type="entry name" value="DPP6 N-terminal domain-like"/>
    <property type="match status" value="1"/>
</dbReference>
<reference evidence="5 6" key="1">
    <citation type="submission" date="2015-07" db="EMBL/GenBank/DDBJ databases">
        <title>Genome analysis of myxobacterium Chondromyces crocatus Cm c5 reveals a high potential for natural compound synthesis and the genetic basis for the loss of fruiting body formation.</title>
        <authorList>
            <person name="Zaburannyi N."/>
            <person name="Bunk B."/>
            <person name="Maier J."/>
            <person name="Overmann J."/>
            <person name="Mueller R."/>
        </authorList>
    </citation>
    <scope>NUCLEOTIDE SEQUENCE [LARGE SCALE GENOMIC DNA]</scope>
    <source>
        <strain evidence="5 6">Cm c5</strain>
    </source>
</reference>
<feature type="domain" description="Peptidase S9 prolyl oligopeptidase catalytic" evidence="4">
    <location>
        <begin position="456"/>
        <end position="665"/>
    </location>
</feature>
<dbReference type="EMBL" id="CP012159">
    <property type="protein sequence ID" value="AKT42945.1"/>
    <property type="molecule type" value="Genomic_DNA"/>
</dbReference>
<dbReference type="Gene3D" id="3.40.50.1820">
    <property type="entry name" value="alpha/beta hydrolase"/>
    <property type="match status" value="1"/>
</dbReference>
<organism evidence="5 6">
    <name type="scientific">Chondromyces crocatus</name>
    <dbReference type="NCBI Taxonomy" id="52"/>
    <lineage>
        <taxon>Bacteria</taxon>
        <taxon>Pseudomonadati</taxon>
        <taxon>Myxococcota</taxon>
        <taxon>Polyangia</taxon>
        <taxon>Polyangiales</taxon>
        <taxon>Polyangiaceae</taxon>
        <taxon>Chondromyces</taxon>
    </lineage>
</organism>
<proteinExistence type="predicted"/>
<dbReference type="GO" id="GO:0004252">
    <property type="term" value="F:serine-type endopeptidase activity"/>
    <property type="evidence" value="ECO:0007669"/>
    <property type="project" value="TreeGrafter"/>
</dbReference>
<dbReference type="RefSeq" id="WP_050434495.1">
    <property type="nucleotide sequence ID" value="NZ_CP012159.1"/>
</dbReference>
<dbReference type="STRING" id="52.CMC5_071730"/>
<dbReference type="InterPro" id="IPR029058">
    <property type="entry name" value="AB_hydrolase_fold"/>
</dbReference>
<dbReference type="Proteomes" id="UP000067626">
    <property type="component" value="Chromosome"/>
</dbReference>
<evidence type="ECO:0000313" key="6">
    <source>
        <dbReference type="Proteomes" id="UP000067626"/>
    </source>
</evidence>
<dbReference type="PANTHER" id="PTHR42776:SF27">
    <property type="entry name" value="DIPEPTIDYL PEPTIDASE FAMILY MEMBER 6"/>
    <property type="match status" value="1"/>
</dbReference>